<dbReference type="Pfam" id="PF12325">
    <property type="entry name" value="TMF_TATA_bd"/>
    <property type="match status" value="1"/>
</dbReference>
<feature type="coiled-coil region" evidence="1">
    <location>
        <begin position="425"/>
        <end position="473"/>
    </location>
</feature>
<keyword evidence="1" id="KW-0175">Coiled coil</keyword>
<evidence type="ECO:0000256" key="2">
    <source>
        <dbReference type="SAM" id="MobiDB-lite"/>
    </source>
</evidence>
<dbReference type="SUPFAM" id="SSF57997">
    <property type="entry name" value="Tropomyosin"/>
    <property type="match status" value="1"/>
</dbReference>
<dbReference type="PANTHER" id="PTHR46515">
    <property type="entry name" value="TATA ELEMENT MODULATORY FACTOR TMF1"/>
    <property type="match status" value="1"/>
</dbReference>
<accession>A0A915EYV6</accession>
<dbReference type="PANTHER" id="PTHR46515:SF1">
    <property type="entry name" value="TATA ELEMENT MODULATORY FACTOR"/>
    <property type="match status" value="1"/>
</dbReference>
<protein>
    <submittedName>
        <fullName evidence="5">TATA element modulatory factor 1 TATA binding domain-containing protein</fullName>
    </submittedName>
</protein>
<evidence type="ECO:0000256" key="1">
    <source>
        <dbReference type="SAM" id="Coils"/>
    </source>
</evidence>
<feature type="coiled-coil region" evidence="1">
    <location>
        <begin position="287"/>
        <end position="353"/>
    </location>
</feature>
<feature type="coiled-coil region" evidence="1">
    <location>
        <begin position="715"/>
        <end position="746"/>
    </location>
</feature>
<dbReference type="AlphaFoldDB" id="A0A915EYV6"/>
<feature type="coiled-coil region" evidence="1">
    <location>
        <begin position="193"/>
        <end position="262"/>
    </location>
</feature>
<dbReference type="InterPro" id="IPR022091">
    <property type="entry name" value="TMF_TATA-bd"/>
</dbReference>
<feature type="region of interest" description="Disordered" evidence="2">
    <location>
        <begin position="513"/>
        <end position="548"/>
    </location>
</feature>
<evidence type="ECO:0000313" key="4">
    <source>
        <dbReference type="Proteomes" id="UP000887562"/>
    </source>
</evidence>
<evidence type="ECO:0000313" key="5">
    <source>
        <dbReference type="WBParaSite" id="maker-E.canG7_contigs_8273-snap-gene-2.42-mRNA-1"/>
    </source>
</evidence>
<proteinExistence type="predicted"/>
<dbReference type="GO" id="GO:0005794">
    <property type="term" value="C:Golgi apparatus"/>
    <property type="evidence" value="ECO:0007669"/>
    <property type="project" value="TreeGrafter"/>
</dbReference>
<dbReference type="WBParaSite" id="maker-E.canG7_contigs_8273-snap-gene-2.42-mRNA-1">
    <property type="protein sequence ID" value="maker-E.canG7_contigs_8273-snap-gene-2.42-mRNA-1"/>
    <property type="gene ID" value="EcG7_00578"/>
</dbReference>
<sequence length="760" mass="85172">KLAEATKLLEAREAKLVEICRTNLSLQEVNEFLHAKLDEAGLPHNFSAADLQSLTDEFTERLATTERKLQAVARERDQLRAQLLTVNASSEQTIKRAYGEQEKALRARCARLESSLTDKETQLADLLAEGNRMAQEQLKTNNLVKTQRSKMKTLELEKEKIRHVFFRNECYVIFCLLSPKQELLEVSLFSDNLTKAQTEIGSLKSEIATLRENEKRLQESLNQLSRKNLKLEKDVVAVKNELDSSKAKAEALDRARLELESKLSDSAADLATAQRALLDARTRTEAIRDVEEEQQSLRDEVSTLRTQLEEMRITAVRQKLDAEQRLQRARQEVNHYREQLAESEARFESLGEAATSVAKPLLPDLKKRLEVAERAERLFQERLDGAETAADALRKELSLERAASSQMHDRLSQHDLQASSDKSHIEKLNAELASLHQQLIAAEDASDATSAALVAKKEEVVGLRSELAQVKAELAQALPKMATSTAAVSTSPHPLMGAHSRRSSGVQLLTLTSQDSDANPSLETTVSIQQSSPSPPPRPSPLPTGHFASSLSFLQTRHTGIITPSKGDRPHISSLITHRRDPYSGAGTCLSYSNPISMGSDFVIVLREDQKPEIWACSDILTSTNLPHLPKRPKVLTITSSYHLFLLLLRQREGEVGQLRREVARLNETHERLLAALSEQTAKTNQRVPLNDSLPADEGDEGSLSQRYEVLLQLYGRKLEENEELRMDLREAKEAYQAQLNDLLNKLNDGYNLSKREISL</sequence>
<dbReference type="Gene3D" id="1.20.5.340">
    <property type="match status" value="1"/>
</dbReference>
<reference evidence="5" key="1">
    <citation type="submission" date="2022-11" db="UniProtKB">
        <authorList>
            <consortium name="WormBaseParasite"/>
        </authorList>
    </citation>
    <scope>IDENTIFICATION</scope>
</reference>
<feature type="compositionally biased region" description="Pro residues" evidence="2">
    <location>
        <begin position="533"/>
        <end position="542"/>
    </location>
</feature>
<feature type="coiled-coil region" evidence="1">
    <location>
        <begin position="55"/>
        <end position="82"/>
    </location>
</feature>
<feature type="domain" description="TATA element modulatory factor 1 TATA binding" evidence="3">
    <location>
        <begin position="649"/>
        <end position="743"/>
    </location>
</feature>
<evidence type="ECO:0000259" key="3">
    <source>
        <dbReference type="Pfam" id="PF12325"/>
    </source>
</evidence>
<feature type="coiled-coil region" evidence="1">
    <location>
        <begin position="649"/>
        <end position="683"/>
    </location>
</feature>
<feature type="region of interest" description="Disordered" evidence="2">
    <location>
        <begin position="400"/>
        <end position="421"/>
    </location>
</feature>
<dbReference type="GO" id="GO:0005783">
    <property type="term" value="C:endoplasmic reticulum"/>
    <property type="evidence" value="ECO:0007669"/>
    <property type="project" value="TreeGrafter"/>
</dbReference>
<feature type="compositionally biased region" description="Polar residues" evidence="2">
    <location>
        <begin position="513"/>
        <end position="530"/>
    </location>
</feature>
<name>A0A915EYV6_9CEST</name>
<organism evidence="4 5">
    <name type="scientific">Echinococcus canadensis</name>
    <dbReference type="NCBI Taxonomy" id="519352"/>
    <lineage>
        <taxon>Eukaryota</taxon>
        <taxon>Metazoa</taxon>
        <taxon>Spiralia</taxon>
        <taxon>Lophotrochozoa</taxon>
        <taxon>Platyhelminthes</taxon>
        <taxon>Cestoda</taxon>
        <taxon>Eucestoda</taxon>
        <taxon>Cyclophyllidea</taxon>
        <taxon>Taeniidae</taxon>
        <taxon>Echinococcus</taxon>
        <taxon>Echinococcus canadensis group</taxon>
    </lineage>
</organism>
<dbReference type="InterPro" id="IPR052602">
    <property type="entry name" value="Growth_transcription_reg"/>
</dbReference>
<keyword evidence="4" id="KW-1185">Reference proteome</keyword>
<dbReference type="Proteomes" id="UP000887562">
    <property type="component" value="Unplaced"/>
</dbReference>